<sequence length="139" mass="15787">MMRTICCVSHPGLEDEIREAIEQEEEMKLVCELPYIQTVGKLVPLFKPDVVLFDMDGLQVGDAVSAVNKIKTELPHAKLIVLVSYGRKESELLRMMEADIDSLLEKTVQIRNQVINAIEAAMNNQYIMPHHLIDRLKKG</sequence>
<dbReference type="Gene3D" id="3.40.50.2300">
    <property type="match status" value="1"/>
</dbReference>
<protein>
    <submittedName>
        <fullName evidence="1">Response regulator transcription factor</fullName>
    </submittedName>
</protein>
<reference evidence="1 2" key="1">
    <citation type="submission" date="2019-05" db="EMBL/GenBank/DDBJ databases">
        <title>Genomic analysis of Lentibacillus sp. NKC220-2.</title>
        <authorList>
            <person name="Oh Y.J."/>
        </authorList>
    </citation>
    <scope>NUCLEOTIDE SEQUENCE [LARGE SCALE GENOMIC DNA]</scope>
    <source>
        <strain evidence="1 2">NKC220-2</strain>
    </source>
</reference>
<dbReference type="SUPFAM" id="SSF52172">
    <property type="entry name" value="CheY-like"/>
    <property type="match status" value="1"/>
</dbReference>
<dbReference type="Proteomes" id="UP000306980">
    <property type="component" value="Unassembled WGS sequence"/>
</dbReference>
<gene>
    <name evidence="1" type="ORF">FFL34_05340</name>
</gene>
<evidence type="ECO:0000313" key="1">
    <source>
        <dbReference type="EMBL" id="TMN21596.1"/>
    </source>
</evidence>
<comment type="caution">
    <text evidence="1">The sequence shown here is derived from an EMBL/GenBank/DDBJ whole genome shotgun (WGS) entry which is preliminary data.</text>
</comment>
<name>A0A5S3QM89_9BACI</name>
<dbReference type="EMBL" id="VCIA01000001">
    <property type="protein sequence ID" value="TMN21596.1"/>
    <property type="molecule type" value="Genomic_DNA"/>
</dbReference>
<accession>A0A5S3QM89</accession>
<organism evidence="1 2">
    <name type="scientific">Lentibacillus cibarius</name>
    <dbReference type="NCBI Taxonomy" id="2583219"/>
    <lineage>
        <taxon>Bacteria</taxon>
        <taxon>Bacillati</taxon>
        <taxon>Bacillota</taxon>
        <taxon>Bacilli</taxon>
        <taxon>Bacillales</taxon>
        <taxon>Bacillaceae</taxon>
        <taxon>Lentibacillus</taxon>
    </lineage>
</organism>
<dbReference type="OrthoDB" id="9780153at2"/>
<dbReference type="AlphaFoldDB" id="A0A5S3QM89"/>
<dbReference type="RefSeq" id="WP_138602158.1">
    <property type="nucleotide sequence ID" value="NZ_VCIA01000001.1"/>
</dbReference>
<dbReference type="InterPro" id="IPR011006">
    <property type="entry name" value="CheY-like_superfamily"/>
</dbReference>
<proteinExistence type="predicted"/>
<evidence type="ECO:0000313" key="2">
    <source>
        <dbReference type="Proteomes" id="UP000306980"/>
    </source>
</evidence>